<evidence type="ECO:0000256" key="5">
    <source>
        <dbReference type="ARBA" id="ARBA00022719"/>
    </source>
</evidence>
<feature type="region of interest" description="Disordered" evidence="9">
    <location>
        <begin position="104"/>
        <end position="135"/>
    </location>
</feature>
<evidence type="ECO:0000256" key="2">
    <source>
        <dbReference type="ARBA" id="ARBA00010519"/>
    </source>
</evidence>
<keyword evidence="10" id="KW-0560">Oxidoreductase</keyword>
<gene>
    <name evidence="8 10" type="primary">nuoK</name>
    <name evidence="10" type="ORF">HCN56_18960</name>
</gene>
<keyword evidence="5 8" id="KW-0874">Quinone</keyword>
<dbReference type="GO" id="GO:0048038">
    <property type="term" value="F:quinone binding"/>
    <property type="evidence" value="ECO:0007669"/>
    <property type="project" value="UniProtKB-KW"/>
</dbReference>
<evidence type="ECO:0000313" key="10">
    <source>
        <dbReference type="EMBL" id="NJQ07606.1"/>
    </source>
</evidence>
<dbReference type="HAMAP" id="MF_01456">
    <property type="entry name" value="NDH1_NuoK"/>
    <property type="match status" value="1"/>
</dbReference>
<dbReference type="EMBL" id="JAAVJD010000176">
    <property type="protein sequence ID" value="NJQ07606.1"/>
    <property type="molecule type" value="Genomic_DNA"/>
</dbReference>
<dbReference type="GO" id="GO:0005886">
    <property type="term" value="C:plasma membrane"/>
    <property type="evidence" value="ECO:0007669"/>
    <property type="project" value="UniProtKB-SubCell"/>
</dbReference>
<dbReference type="EC" id="7.1.1.-" evidence="8"/>
<keyword evidence="8" id="KW-1278">Translocase</keyword>
<dbReference type="GO" id="GO:0030964">
    <property type="term" value="C:NADH dehydrogenase complex"/>
    <property type="evidence" value="ECO:0007669"/>
    <property type="project" value="TreeGrafter"/>
</dbReference>
<evidence type="ECO:0000256" key="9">
    <source>
        <dbReference type="SAM" id="MobiDB-lite"/>
    </source>
</evidence>
<keyword evidence="11" id="KW-1185">Reference proteome</keyword>
<protein>
    <recommendedName>
        <fullName evidence="8">NADH-quinone oxidoreductase subunit K</fullName>
        <ecNumber evidence="8">7.1.1.-</ecNumber>
    </recommendedName>
    <alternativeName>
        <fullName evidence="8">NADH dehydrogenase I subunit K</fullName>
    </alternativeName>
    <alternativeName>
        <fullName evidence="8">NDH-1 subunit K</fullName>
    </alternativeName>
</protein>
<organism evidence="10 11">
    <name type="scientific">Streptomyces lonarensis</name>
    <dbReference type="NCBI Taxonomy" id="700599"/>
    <lineage>
        <taxon>Bacteria</taxon>
        <taxon>Bacillati</taxon>
        <taxon>Actinomycetota</taxon>
        <taxon>Actinomycetes</taxon>
        <taxon>Kitasatosporales</taxon>
        <taxon>Streptomycetaceae</taxon>
        <taxon>Streptomyces</taxon>
    </lineage>
</organism>
<evidence type="ECO:0000256" key="7">
    <source>
        <dbReference type="ARBA" id="ARBA00023136"/>
    </source>
</evidence>
<keyword evidence="7 8" id="KW-0472">Membrane</keyword>
<dbReference type="AlphaFoldDB" id="A0A7X6I0D8"/>
<comment type="subunit">
    <text evidence="8">NDH-1 is composed of 14 different subunits. Subunits NuoA, H, J, K, L, M, N constitute the membrane sector of the complex.</text>
</comment>
<dbReference type="Proteomes" id="UP000578686">
    <property type="component" value="Unassembled WGS sequence"/>
</dbReference>
<comment type="catalytic activity">
    <reaction evidence="8">
        <text>a quinone + NADH + 5 H(+)(in) = a quinol + NAD(+) + 4 H(+)(out)</text>
        <dbReference type="Rhea" id="RHEA:57888"/>
        <dbReference type="ChEBI" id="CHEBI:15378"/>
        <dbReference type="ChEBI" id="CHEBI:24646"/>
        <dbReference type="ChEBI" id="CHEBI:57540"/>
        <dbReference type="ChEBI" id="CHEBI:57945"/>
        <dbReference type="ChEBI" id="CHEBI:132124"/>
    </reaction>
</comment>
<feature type="transmembrane region" description="Helical" evidence="8">
    <location>
        <begin position="29"/>
        <end position="52"/>
    </location>
</feature>
<evidence type="ECO:0000256" key="8">
    <source>
        <dbReference type="HAMAP-Rule" id="MF_01456"/>
    </source>
</evidence>
<feature type="transmembrane region" description="Helical" evidence="8">
    <location>
        <begin position="6"/>
        <end position="22"/>
    </location>
</feature>
<dbReference type="GO" id="GO:0042773">
    <property type="term" value="P:ATP synthesis coupled electron transport"/>
    <property type="evidence" value="ECO:0007669"/>
    <property type="project" value="InterPro"/>
</dbReference>
<dbReference type="GO" id="GO:0050136">
    <property type="term" value="F:NADH dehydrogenase (quinone) (non-electrogenic) activity"/>
    <property type="evidence" value="ECO:0007669"/>
    <property type="project" value="UniProtKB-UniRule"/>
</dbReference>
<feature type="transmembrane region" description="Helical" evidence="8">
    <location>
        <begin position="64"/>
        <end position="85"/>
    </location>
</feature>
<dbReference type="PANTHER" id="PTHR11434:SF16">
    <property type="entry name" value="NADH-UBIQUINONE OXIDOREDUCTASE CHAIN 4L"/>
    <property type="match status" value="1"/>
</dbReference>
<feature type="compositionally biased region" description="Low complexity" evidence="9">
    <location>
        <begin position="104"/>
        <end position="127"/>
    </location>
</feature>
<accession>A0A7X6I0D8</accession>
<dbReference type="InterPro" id="IPR039428">
    <property type="entry name" value="NUOK/Mnh_C1-like"/>
</dbReference>
<name>A0A7X6I0D8_9ACTN</name>
<dbReference type="InterPro" id="IPR001133">
    <property type="entry name" value="NADH_UbQ_OxRdtase_chain4L/K"/>
</dbReference>
<keyword evidence="4 8" id="KW-0812">Transmembrane</keyword>
<evidence type="ECO:0000313" key="11">
    <source>
        <dbReference type="Proteomes" id="UP000578686"/>
    </source>
</evidence>
<dbReference type="PANTHER" id="PTHR11434">
    <property type="entry name" value="NADH-UBIQUINONE OXIDOREDUCTASE SUBUNIT ND4L"/>
    <property type="match status" value="1"/>
</dbReference>
<comment type="function">
    <text evidence="8">NDH-1 shuttles electrons from NADH, via FMN and iron-sulfur (Fe-S) centers, to quinones in the respiratory chain. The immediate electron acceptor for the enzyme in this species is believed to be a menaquinone. Couples the redox reaction to proton translocation (for every two electrons transferred, four hydrogen ions are translocated across the cytoplasmic membrane), and thus conserves the redox energy in a proton gradient.</text>
</comment>
<comment type="caution">
    <text evidence="10">The sequence shown here is derived from an EMBL/GenBank/DDBJ whole genome shotgun (WGS) entry which is preliminary data.</text>
</comment>
<sequence length="135" mass="14215">MHLVHPATLAVLLFCVGLYGVLARRNTVLVLMSVELMLAAVSLNLVAFDVWLADELHSGQVFTLFLIALAAAEIGIGLAIVLLVYRRRGTVALDRLRALRDGPGADEAAEAAGPTDAAARPTAIDAARGQETTTP</sequence>
<evidence type="ECO:0000256" key="3">
    <source>
        <dbReference type="ARBA" id="ARBA00022448"/>
    </source>
</evidence>
<keyword evidence="3 8" id="KW-0813">Transport</keyword>
<reference evidence="10 11" key="1">
    <citation type="submission" date="2020-03" db="EMBL/GenBank/DDBJ databases">
        <title>Draft genome of Streptomyces sp. ventii, isolated from the Axial Seamount in the Pacific Ocean, and resequencing of the two type strains Streptomyces lonarensis strain NCL 716 and Streptomyces bohaiensis strain 11A07.</title>
        <authorList>
            <person name="Loughran R.M."/>
            <person name="Pfannmuller K.M."/>
            <person name="Wasson B.J."/>
            <person name="Deadmond M.C."/>
            <person name="Paddock B.E."/>
            <person name="Koyack M.J."/>
            <person name="Gallegos D.A."/>
            <person name="Mitchell E.A."/>
            <person name="Ushijima B."/>
            <person name="Saw J.H."/>
            <person name="Mcphail K.L."/>
            <person name="Videau P."/>
        </authorList>
    </citation>
    <scope>NUCLEOTIDE SEQUENCE [LARGE SCALE GENOMIC DNA]</scope>
    <source>
        <strain evidence="10 11">NCL716</strain>
    </source>
</reference>
<dbReference type="Gene3D" id="1.10.287.3510">
    <property type="match status" value="1"/>
</dbReference>
<dbReference type="NCBIfam" id="NF004320">
    <property type="entry name" value="PRK05715.1-2"/>
    <property type="match status" value="1"/>
</dbReference>
<keyword evidence="8" id="KW-0520">NAD</keyword>
<comment type="subcellular location">
    <subcellularLocation>
        <location evidence="8">Cell membrane</location>
        <topology evidence="8">Multi-pass membrane protein</topology>
    </subcellularLocation>
    <subcellularLocation>
        <location evidence="1">Membrane</location>
        <topology evidence="1">Multi-pass membrane protein</topology>
    </subcellularLocation>
</comment>
<keyword evidence="6 8" id="KW-1133">Transmembrane helix</keyword>
<dbReference type="RefSeq" id="WP_167972755.1">
    <property type="nucleotide sequence ID" value="NZ_BHZG01000088.1"/>
</dbReference>
<dbReference type="FunFam" id="1.10.287.3510:FF:000001">
    <property type="entry name" value="NADH-quinone oxidoreductase subunit K"/>
    <property type="match status" value="1"/>
</dbReference>
<dbReference type="Pfam" id="PF00420">
    <property type="entry name" value="Oxidored_q2"/>
    <property type="match status" value="1"/>
</dbReference>
<evidence type="ECO:0000256" key="4">
    <source>
        <dbReference type="ARBA" id="ARBA00022692"/>
    </source>
</evidence>
<evidence type="ECO:0000256" key="6">
    <source>
        <dbReference type="ARBA" id="ARBA00022989"/>
    </source>
</evidence>
<proteinExistence type="inferred from homology"/>
<keyword evidence="8" id="KW-1003">Cell membrane</keyword>
<evidence type="ECO:0000256" key="1">
    <source>
        <dbReference type="ARBA" id="ARBA00004141"/>
    </source>
</evidence>
<comment type="similarity">
    <text evidence="2 8">Belongs to the complex I subunit 4L family.</text>
</comment>